<sequence>MDKISSDQLTWVLSKARSYALAVCSFREPKDVMITLDTWGWELLSRNIAWLCEIPSEHVCSMPVKGEWRCYVHEGALNYYRDSVSHARNDTCPFLLVLHDSLCSC</sequence>
<accession>A0A1Y1IKK3</accession>
<proteinExistence type="predicted"/>
<protein>
    <submittedName>
        <fullName evidence="1">Uncharacterized protein</fullName>
    </submittedName>
</protein>
<name>A0A1Y1IKK3_KLENI</name>
<evidence type="ECO:0000313" key="2">
    <source>
        <dbReference type="Proteomes" id="UP000054558"/>
    </source>
</evidence>
<dbReference type="AlphaFoldDB" id="A0A1Y1IKK3"/>
<dbReference type="Proteomes" id="UP000054558">
    <property type="component" value="Unassembled WGS sequence"/>
</dbReference>
<organism evidence="1 2">
    <name type="scientific">Klebsormidium nitens</name>
    <name type="common">Green alga</name>
    <name type="synonym">Ulothrix nitens</name>
    <dbReference type="NCBI Taxonomy" id="105231"/>
    <lineage>
        <taxon>Eukaryota</taxon>
        <taxon>Viridiplantae</taxon>
        <taxon>Streptophyta</taxon>
        <taxon>Klebsormidiophyceae</taxon>
        <taxon>Klebsormidiales</taxon>
        <taxon>Klebsormidiaceae</taxon>
        <taxon>Klebsormidium</taxon>
    </lineage>
</organism>
<reference evidence="1 2" key="1">
    <citation type="journal article" date="2014" name="Nat. Commun.">
        <title>Klebsormidium flaccidum genome reveals primary factors for plant terrestrial adaptation.</title>
        <authorList>
            <person name="Hori K."/>
            <person name="Maruyama F."/>
            <person name="Fujisawa T."/>
            <person name="Togashi T."/>
            <person name="Yamamoto N."/>
            <person name="Seo M."/>
            <person name="Sato S."/>
            <person name="Yamada T."/>
            <person name="Mori H."/>
            <person name="Tajima N."/>
            <person name="Moriyama T."/>
            <person name="Ikeuchi M."/>
            <person name="Watanabe M."/>
            <person name="Wada H."/>
            <person name="Kobayashi K."/>
            <person name="Saito M."/>
            <person name="Masuda T."/>
            <person name="Sasaki-Sekimoto Y."/>
            <person name="Mashiguchi K."/>
            <person name="Awai K."/>
            <person name="Shimojima M."/>
            <person name="Masuda S."/>
            <person name="Iwai M."/>
            <person name="Nobusawa T."/>
            <person name="Narise T."/>
            <person name="Kondo S."/>
            <person name="Saito H."/>
            <person name="Sato R."/>
            <person name="Murakawa M."/>
            <person name="Ihara Y."/>
            <person name="Oshima-Yamada Y."/>
            <person name="Ohtaka K."/>
            <person name="Satoh M."/>
            <person name="Sonobe K."/>
            <person name="Ishii M."/>
            <person name="Ohtani R."/>
            <person name="Kanamori-Sato M."/>
            <person name="Honoki R."/>
            <person name="Miyazaki D."/>
            <person name="Mochizuki H."/>
            <person name="Umetsu J."/>
            <person name="Higashi K."/>
            <person name="Shibata D."/>
            <person name="Kamiya Y."/>
            <person name="Sato N."/>
            <person name="Nakamura Y."/>
            <person name="Tabata S."/>
            <person name="Ida S."/>
            <person name="Kurokawa K."/>
            <person name="Ohta H."/>
        </authorList>
    </citation>
    <scope>NUCLEOTIDE SEQUENCE [LARGE SCALE GENOMIC DNA]</scope>
    <source>
        <strain evidence="1 2">NIES-2285</strain>
    </source>
</reference>
<dbReference type="EMBL" id="DF237727">
    <property type="protein sequence ID" value="GAQ91405.1"/>
    <property type="molecule type" value="Genomic_DNA"/>
</dbReference>
<keyword evidence="2" id="KW-1185">Reference proteome</keyword>
<gene>
    <name evidence="1" type="ORF">KFL_007780120</name>
</gene>
<evidence type="ECO:0000313" key="1">
    <source>
        <dbReference type="EMBL" id="GAQ91405.1"/>
    </source>
</evidence>